<reference evidence="3 4" key="1">
    <citation type="submission" date="2013-12" db="EMBL/GenBank/DDBJ databases">
        <authorList>
            <person name="Cubeta M."/>
            <person name="Pakala S."/>
            <person name="Fedorova N."/>
            <person name="Thomas E."/>
            <person name="Dean R."/>
            <person name="Jabaji S."/>
            <person name="Neate S."/>
            <person name="Toda T."/>
            <person name="Tavantzis S."/>
            <person name="Vilgalys R."/>
            <person name="Bharathan N."/>
            <person name="Pakala S."/>
            <person name="Losada L.S."/>
            <person name="Zafar N."/>
            <person name="Nierman W."/>
        </authorList>
    </citation>
    <scope>NUCLEOTIDE SEQUENCE [LARGE SCALE GENOMIC DNA]</scope>
    <source>
        <strain evidence="3 4">123E</strain>
    </source>
</reference>
<accession>A0A074RLR6</accession>
<feature type="compositionally biased region" description="Polar residues" evidence="1">
    <location>
        <begin position="303"/>
        <end position="326"/>
    </location>
</feature>
<keyword evidence="2" id="KW-1133">Transmembrane helix</keyword>
<dbReference type="SUPFAM" id="SSF50978">
    <property type="entry name" value="WD40 repeat-like"/>
    <property type="match status" value="1"/>
</dbReference>
<protein>
    <submittedName>
        <fullName evidence="3">Putative transmembrane protein</fullName>
    </submittedName>
</protein>
<gene>
    <name evidence="3" type="ORF">V565_209490</name>
</gene>
<sequence length="1469" mass="161027">MAWQQSIAAQQGPENSVNTKNKTKLAEISSSTIEGSSSKITRKTLSASSPTTTLKPAKNKTQVPNAVSTQNRTTLAIGPSTQLAPTASSPTTNAQRGVAHLLPAQTNERDVEMLDTLQTQQLSAVEPQVQDAPDKPRMQVALYGESARKRRSDEVEEEDEQYIDRNEERTIKRPVPANNVASPQASTRSGNAGPSQSSKKPPSTLPSNVPRRPFTTVNKPNSLAGPSRAKGRNETGDSDTYEDARSRAREDEDDEDVLEDSDTETLNGLYGKEAGHLVKVISLLETLSDKLDRLMTAQVNAASISSKGVPDTQSTPSSITRATQPSRAARSLPTWDQTVEDTRVVEVQKREVARKVVQGYIRITISNLLGRSSIKDRLPPGPPDNIMEPTLQEFYFNWLESVDGEFNSLACELIVQKLLEDWPALFTTENRKDLRKMVRSHVKYLIKTYARQQAGREDPAECARLLSASANRRRHTTFRQRLAVVEQVPDLQKHKTLLCELGVDGTSSDEEDPDHPGLYQVKRITALGAEVREIKRKLDESYDVLESNQGSTPLAPTHSRDVPPPLPAPFGVDPGYMWALSSRATSVTRSLKTPNKRPTEGSPSATPKTPIKSQRPRESVTSMTPSRISTPAVQVTQKSNQRATHGLMGLTQSMSSTQEKSSGTLGRKPVQHSGQMYGPPARLELAQSTRSLMSTQGSSLQGTPIRHPPSIHRTPTLYETPGPPAVHNEPSICAVNGGRSVVGPPPMQGTPSVRNRPTFPDDNFGAKESAKNEGRCKGEEMVKDGRGEVRERTDRAKRVEEAEENVEEEKGGEAGEGAEGAEGAEGVEEEGEESVQNEEEEYDELCENEDGDKDEDEYEDEEEEHCYPVSKYIWDAAQESSQKRKRGAGKARANVIVSDDSDHESKASKRRKNESAQVKASIKLNPTIKSKAVKKRTSGVAYSPSNSLKKWRGPTKGLIEFHPRPSEPSLGGGPSWTFSLDGIDKQSPTHRVLGDIHFSPSLVPGEDCHYWVQVGAKGGGRWELYNPGRQHPIYAGYMLKDREGPIPPCWTPHLTCVETPPSTGEWLASASEDGSLLFVQVITGEAVGIVDLGDVFVLCAVWSSGATLLVGCSNGVVYELIINPENILHPVSMYPVVGQLSGQIRAVSLDTTGLHTLLAVAYDTNVVVYNQTLPGGHEWSKVHDIPSPSNDRGGLVNALIFFGKVERKLFVGYADLGWVIWKYGTADMQHFSPENYDNVCRVGQARLSPQQTAISISTLDQSIMVYQMSDNGPLLETAKAYPLQVPVAHNPILPVAYISNDLILGGTSAGDIPIVHSAAAAVSKLIQGDGHLIRTITAYEPGLMVTVGSTSPQKEAVIRRLVEACTQQPLIWDEAKKRTIPKINPHVDTFRIVFSPNLKLSFAGIFTILVLILSADPPGGQPYRATLKETSNTGVMISSYPRYQYWIMFGVRYFASFLWYQLIAWIGWV</sequence>
<feature type="transmembrane region" description="Helical" evidence="2">
    <location>
        <begin position="1445"/>
        <end position="1468"/>
    </location>
</feature>
<dbReference type="OrthoDB" id="3254251at2759"/>
<feature type="region of interest" description="Disordered" evidence="1">
    <location>
        <begin position="654"/>
        <end position="673"/>
    </location>
</feature>
<evidence type="ECO:0000313" key="3">
    <source>
        <dbReference type="EMBL" id="KEP46255.1"/>
    </source>
</evidence>
<feature type="region of interest" description="Disordered" evidence="1">
    <location>
        <begin position="303"/>
        <end position="332"/>
    </location>
</feature>
<feature type="compositionally biased region" description="Acidic residues" evidence="1">
    <location>
        <begin position="825"/>
        <end position="864"/>
    </location>
</feature>
<dbReference type="InterPro" id="IPR036322">
    <property type="entry name" value="WD40_repeat_dom_sf"/>
</dbReference>
<organism evidence="3 4">
    <name type="scientific">Rhizoctonia solani 123E</name>
    <dbReference type="NCBI Taxonomy" id="1423351"/>
    <lineage>
        <taxon>Eukaryota</taxon>
        <taxon>Fungi</taxon>
        <taxon>Dikarya</taxon>
        <taxon>Basidiomycota</taxon>
        <taxon>Agaricomycotina</taxon>
        <taxon>Agaricomycetes</taxon>
        <taxon>Cantharellales</taxon>
        <taxon>Ceratobasidiaceae</taxon>
        <taxon>Rhizoctonia</taxon>
    </lineage>
</organism>
<feature type="region of interest" description="Disordered" evidence="1">
    <location>
        <begin position="144"/>
        <end position="267"/>
    </location>
</feature>
<dbReference type="Proteomes" id="UP000027456">
    <property type="component" value="Unassembled WGS sequence"/>
</dbReference>
<evidence type="ECO:0000313" key="4">
    <source>
        <dbReference type="Proteomes" id="UP000027456"/>
    </source>
</evidence>
<feature type="region of interest" description="Disordered" evidence="1">
    <location>
        <begin position="545"/>
        <end position="568"/>
    </location>
</feature>
<dbReference type="Gene3D" id="2.130.10.10">
    <property type="entry name" value="YVTN repeat-like/Quinoprotein amine dehydrogenase"/>
    <property type="match status" value="1"/>
</dbReference>
<feature type="compositionally biased region" description="Polar residues" evidence="1">
    <location>
        <begin position="619"/>
        <end position="641"/>
    </location>
</feature>
<feature type="non-terminal residue" evidence="3">
    <location>
        <position position="1469"/>
    </location>
</feature>
<keyword evidence="4" id="KW-1185">Reference proteome</keyword>
<keyword evidence="2" id="KW-0472">Membrane</keyword>
<evidence type="ECO:0000256" key="1">
    <source>
        <dbReference type="SAM" id="MobiDB-lite"/>
    </source>
</evidence>
<comment type="caution">
    <text evidence="3">The sequence shown here is derived from an EMBL/GenBank/DDBJ whole genome shotgun (WGS) entry which is preliminary data.</text>
</comment>
<dbReference type="InterPro" id="IPR015943">
    <property type="entry name" value="WD40/YVTN_repeat-like_dom_sf"/>
</dbReference>
<feature type="compositionally biased region" description="Low complexity" evidence="1">
    <location>
        <begin position="27"/>
        <end position="39"/>
    </location>
</feature>
<feature type="compositionally biased region" description="Polar residues" evidence="1">
    <location>
        <begin position="179"/>
        <end position="207"/>
    </location>
</feature>
<feature type="compositionally biased region" description="Acidic residues" evidence="1">
    <location>
        <begin position="251"/>
        <end position="263"/>
    </location>
</feature>
<name>A0A074RLR6_9AGAM</name>
<feature type="region of interest" description="Disordered" evidence="1">
    <location>
        <begin position="745"/>
        <end position="929"/>
    </location>
</feature>
<proteinExistence type="predicted"/>
<dbReference type="EMBL" id="AZST01001199">
    <property type="protein sequence ID" value="KEP46255.1"/>
    <property type="molecule type" value="Genomic_DNA"/>
</dbReference>
<feature type="compositionally biased region" description="Polar residues" evidence="1">
    <location>
        <begin position="43"/>
        <end position="93"/>
    </location>
</feature>
<keyword evidence="2 3" id="KW-0812">Transmembrane</keyword>
<feature type="compositionally biased region" description="Basic and acidic residues" evidence="1">
    <location>
        <begin position="764"/>
        <end position="800"/>
    </location>
</feature>
<feature type="region of interest" description="Disordered" evidence="1">
    <location>
        <begin position="691"/>
        <end position="710"/>
    </location>
</feature>
<feature type="compositionally biased region" description="Polar residues" evidence="1">
    <location>
        <begin position="691"/>
        <end position="702"/>
    </location>
</feature>
<feature type="compositionally biased region" description="Basic and acidic residues" evidence="1">
    <location>
        <begin position="162"/>
        <end position="171"/>
    </location>
</feature>
<feature type="transmembrane region" description="Helical" evidence="2">
    <location>
        <begin position="1398"/>
        <end position="1415"/>
    </location>
</feature>
<feature type="region of interest" description="Disordered" evidence="1">
    <location>
        <begin position="1"/>
        <end position="93"/>
    </location>
</feature>
<dbReference type="HOGENOM" id="CLU_250331_0_0_1"/>
<feature type="compositionally biased region" description="Polar residues" evidence="1">
    <location>
        <begin position="1"/>
        <end position="20"/>
    </location>
</feature>
<feature type="compositionally biased region" description="Polar residues" evidence="1">
    <location>
        <begin position="654"/>
        <end position="664"/>
    </location>
</feature>
<feature type="region of interest" description="Disordered" evidence="1">
    <location>
        <begin position="586"/>
        <end position="641"/>
    </location>
</feature>
<evidence type="ECO:0000256" key="2">
    <source>
        <dbReference type="SAM" id="Phobius"/>
    </source>
</evidence>